<dbReference type="AlphaFoldDB" id="A0A3M7PNU0"/>
<dbReference type="Proteomes" id="UP000276133">
    <property type="component" value="Unassembled WGS sequence"/>
</dbReference>
<name>A0A3M7PNU0_BRAPC</name>
<evidence type="ECO:0000313" key="1">
    <source>
        <dbReference type="EMBL" id="RNA00421.1"/>
    </source>
</evidence>
<reference evidence="1 2" key="1">
    <citation type="journal article" date="2018" name="Sci. Rep.">
        <title>Genomic signatures of local adaptation to the degree of environmental predictability in rotifers.</title>
        <authorList>
            <person name="Franch-Gras L."/>
            <person name="Hahn C."/>
            <person name="Garcia-Roger E.M."/>
            <person name="Carmona M.J."/>
            <person name="Serra M."/>
            <person name="Gomez A."/>
        </authorList>
    </citation>
    <scope>NUCLEOTIDE SEQUENCE [LARGE SCALE GENOMIC DNA]</scope>
    <source>
        <strain evidence="1">HYR1</strain>
    </source>
</reference>
<gene>
    <name evidence="1" type="ORF">BpHYR1_011053</name>
</gene>
<keyword evidence="2" id="KW-1185">Reference proteome</keyword>
<proteinExistence type="predicted"/>
<protein>
    <submittedName>
        <fullName evidence="1">Uncharacterized protein</fullName>
    </submittedName>
</protein>
<sequence>MMSEFDTNRKTYEPTIPNGIIPRALEISLNTRKSSFLNYLIMLELIFYDEQEKKIELDLL</sequence>
<organism evidence="1 2">
    <name type="scientific">Brachionus plicatilis</name>
    <name type="common">Marine rotifer</name>
    <name type="synonym">Brachionus muelleri</name>
    <dbReference type="NCBI Taxonomy" id="10195"/>
    <lineage>
        <taxon>Eukaryota</taxon>
        <taxon>Metazoa</taxon>
        <taxon>Spiralia</taxon>
        <taxon>Gnathifera</taxon>
        <taxon>Rotifera</taxon>
        <taxon>Eurotatoria</taxon>
        <taxon>Monogononta</taxon>
        <taxon>Pseudotrocha</taxon>
        <taxon>Ploima</taxon>
        <taxon>Brachionidae</taxon>
        <taxon>Brachionus</taxon>
    </lineage>
</organism>
<comment type="caution">
    <text evidence="1">The sequence shown here is derived from an EMBL/GenBank/DDBJ whole genome shotgun (WGS) entry which is preliminary data.</text>
</comment>
<evidence type="ECO:0000313" key="2">
    <source>
        <dbReference type="Proteomes" id="UP000276133"/>
    </source>
</evidence>
<accession>A0A3M7PNU0</accession>
<dbReference type="EMBL" id="REGN01009768">
    <property type="protein sequence ID" value="RNA00421.1"/>
    <property type="molecule type" value="Genomic_DNA"/>
</dbReference>